<sequence>MSTSRGASRQLSVMPSRSSAEGAGSFCPAPSLTMPDDGWLDTSLAASSWERSHARPTNSVEKPVKMPLAPVSWKLVNWPALWPLEVSPRKRTTSSVVESGALCHQVTTPKGSARASPSFTASTFSLVASGRTMPQVPLPWRT</sequence>
<dbReference type="EMBL" id="GBRH01270537">
    <property type="protein sequence ID" value="JAD27358.1"/>
    <property type="molecule type" value="Transcribed_RNA"/>
</dbReference>
<evidence type="ECO:0000256" key="1">
    <source>
        <dbReference type="SAM" id="MobiDB-lite"/>
    </source>
</evidence>
<evidence type="ECO:0000313" key="2">
    <source>
        <dbReference type="EMBL" id="JAD27358.1"/>
    </source>
</evidence>
<dbReference type="AlphaFoldDB" id="A0A0A8YNL7"/>
<proteinExistence type="predicted"/>
<feature type="compositionally biased region" description="Polar residues" evidence="1">
    <location>
        <begin position="1"/>
        <end position="19"/>
    </location>
</feature>
<accession>A0A0A8YNL7</accession>
<organism evidence="2">
    <name type="scientific">Arundo donax</name>
    <name type="common">Giant reed</name>
    <name type="synonym">Donax arundinaceus</name>
    <dbReference type="NCBI Taxonomy" id="35708"/>
    <lineage>
        <taxon>Eukaryota</taxon>
        <taxon>Viridiplantae</taxon>
        <taxon>Streptophyta</taxon>
        <taxon>Embryophyta</taxon>
        <taxon>Tracheophyta</taxon>
        <taxon>Spermatophyta</taxon>
        <taxon>Magnoliopsida</taxon>
        <taxon>Liliopsida</taxon>
        <taxon>Poales</taxon>
        <taxon>Poaceae</taxon>
        <taxon>PACMAD clade</taxon>
        <taxon>Arundinoideae</taxon>
        <taxon>Arundineae</taxon>
        <taxon>Arundo</taxon>
    </lineage>
</organism>
<reference evidence="2" key="1">
    <citation type="submission" date="2014-09" db="EMBL/GenBank/DDBJ databases">
        <authorList>
            <person name="Magalhaes I.L.F."/>
            <person name="Oliveira U."/>
            <person name="Santos F.R."/>
            <person name="Vidigal T.H.D.A."/>
            <person name="Brescovit A.D."/>
            <person name="Santos A.J."/>
        </authorList>
    </citation>
    <scope>NUCLEOTIDE SEQUENCE</scope>
    <source>
        <tissue evidence="2">Shoot tissue taken approximately 20 cm above the soil surface</tissue>
    </source>
</reference>
<feature type="region of interest" description="Disordered" evidence="1">
    <location>
        <begin position="1"/>
        <end position="28"/>
    </location>
</feature>
<reference evidence="2" key="2">
    <citation type="journal article" date="2015" name="Data Brief">
        <title>Shoot transcriptome of the giant reed, Arundo donax.</title>
        <authorList>
            <person name="Barrero R.A."/>
            <person name="Guerrero F.D."/>
            <person name="Moolhuijzen P."/>
            <person name="Goolsby J.A."/>
            <person name="Tidwell J."/>
            <person name="Bellgard S.E."/>
            <person name="Bellgard M.I."/>
        </authorList>
    </citation>
    <scope>NUCLEOTIDE SEQUENCE</scope>
    <source>
        <tissue evidence="2">Shoot tissue taken approximately 20 cm above the soil surface</tissue>
    </source>
</reference>
<name>A0A0A8YNL7_ARUDO</name>
<protein>
    <submittedName>
        <fullName evidence="2">Uncharacterized protein</fullName>
    </submittedName>
</protein>